<comment type="caution">
    <text evidence="9">The sequence shown here is derived from an EMBL/GenBank/DDBJ whole genome shotgun (WGS) entry which is preliminary data.</text>
</comment>
<feature type="transmembrane region" description="Helical" evidence="8">
    <location>
        <begin position="246"/>
        <end position="268"/>
    </location>
</feature>
<evidence type="ECO:0000313" key="10">
    <source>
        <dbReference type="Proteomes" id="UP000233766"/>
    </source>
</evidence>
<dbReference type="CDD" id="cd06550">
    <property type="entry name" value="TM_ABC_iron-siderophores_like"/>
    <property type="match status" value="1"/>
</dbReference>
<comment type="similarity">
    <text evidence="2 6">Belongs to the ABC-3 integral membrane protein family.</text>
</comment>
<dbReference type="InterPro" id="IPR037294">
    <property type="entry name" value="ABC_BtuC-like"/>
</dbReference>
<protein>
    <submittedName>
        <fullName evidence="9">ABC-type Mn2+/Zn2+ transport system permease subunit</fullName>
    </submittedName>
</protein>
<dbReference type="PANTHER" id="PTHR30477">
    <property type="entry name" value="ABC-TRANSPORTER METAL-BINDING PROTEIN"/>
    <property type="match status" value="1"/>
</dbReference>
<evidence type="ECO:0000313" key="9">
    <source>
        <dbReference type="EMBL" id="PKV76585.1"/>
    </source>
</evidence>
<evidence type="ECO:0000256" key="8">
    <source>
        <dbReference type="SAM" id="Phobius"/>
    </source>
</evidence>
<accession>A0A2N3V4N4</accession>
<evidence type="ECO:0000256" key="5">
    <source>
        <dbReference type="ARBA" id="ARBA00023136"/>
    </source>
</evidence>
<evidence type="ECO:0000256" key="7">
    <source>
        <dbReference type="SAM" id="MobiDB-lite"/>
    </source>
</evidence>
<evidence type="ECO:0000256" key="4">
    <source>
        <dbReference type="ARBA" id="ARBA00022989"/>
    </source>
</evidence>
<dbReference type="Gene3D" id="1.10.3470.10">
    <property type="entry name" value="ABC transporter involved in vitamin B12 uptake, BtuC"/>
    <property type="match status" value="1"/>
</dbReference>
<feature type="region of interest" description="Disordered" evidence="7">
    <location>
        <begin position="342"/>
        <end position="364"/>
    </location>
</feature>
<dbReference type="AlphaFoldDB" id="A0A2N3V4N4"/>
<dbReference type="SUPFAM" id="SSF50969">
    <property type="entry name" value="YVTN repeat-like/Quinoprotein amine dehydrogenase"/>
    <property type="match status" value="1"/>
</dbReference>
<dbReference type="GO" id="GO:0055085">
    <property type="term" value="P:transmembrane transport"/>
    <property type="evidence" value="ECO:0007669"/>
    <property type="project" value="InterPro"/>
</dbReference>
<evidence type="ECO:0000256" key="1">
    <source>
        <dbReference type="ARBA" id="ARBA00004141"/>
    </source>
</evidence>
<feature type="transmembrane region" description="Helical" evidence="8">
    <location>
        <begin position="21"/>
        <end position="42"/>
    </location>
</feature>
<dbReference type="GO" id="GO:0010043">
    <property type="term" value="P:response to zinc ion"/>
    <property type="evidence" value="ECO:0007669"/>
    <property type="project" value="TreeGrafter"/>
</dbReference>
<proteinExistence type="inferred from homology"/>
<dbReference type="InterPro" id="IPR001626">
    <property type="entry name" value="ABC_TroCD"/>
</dbReference>
<keyword evidence="3 6" id="KW-0812">Transmembrane</keyword>
<dbReference type="PANTHER" id="PTHR30477:SF13">
    <property type="entry name" value="IRON TRANSPORT SYSTEM MEMBRANE PROTEIN HI_0360-RELATED"/>
    <property type="match status" value="1"/>
</dbReference>
<keyword evidence="10" id="KW-1185">Reference proteome</keyword>
<dbReference type="Proteomes" id="UP000233766">
    <property type="component" value="Unassembled WGS sequence"/>
</dbReference>
<feature type="transmembrane region" description="Helical" evidence="8">
    <location>
        <begin position="178"/>
        <end position="206"/>
    </location>
</feature>
<dbReference type="OrthoDB" id="60524at2"/>
<feature type="transmembrane region" description="Helical" evidence="8">
    <location>
        <begin position="54"/>
        <end position="82"/>
    </location>
</feature>
<dbReference type="EMBL" id="PJMW01000004">
    <property type="protein sequence ID" value="PKV76585.1"/>
    <property type="molecule type" value="Genomic_DNA"/>
</dbReference>
<dbReference type="SUPFAM" id="SSF81345">
    <property type="entry name" value="ABC transporter involved in vitamin B12 uptake, BtuC"/>
    <property type="match status" value="1"/>
</dbReference>
<keyword evidence="6" id="KW-0813">Transport</keyword>
<dbReference type="InterPro" id="IPR011044">
    <property type="entry name" value="Quino_amine_DH_bsu"/>
</dbReference>
<keyword evidence="4 8" id="KW-1133">Transmembrane helix</keyword>
<dbReference type="GO" id="GO:0043190">
    <property type="term" value="C:ATP-binding cassette (ABC) transporter complex"/>
    <property type="evidence" value="ECO:0007669"/>
    <property type="project" value="InterPro"/>
</dbReference>
<gene>
    <name evidence="9" type="ORF">ATK86_7520</name>
</gene>
<name>A0A2N3V4N4_9NOCA</name>
<feature type="transmembrane region" description="Helical" evidence="8">
    <location>
        <begin position="94"/>
        <end position="115"/>
    </location>
</feature>
<sequence length="688" mass="70843">MDWLIAPFEVAFVQRAMWGGLLVSCVCALAGTWVVVRGMAFLGDAMAHGMLPGVAVAALLGGNLIVGAAVSCTAMAFGVSLLSRSKRFAADTAIGLLFVGMLAAGVIIVSRSQSFAVDLTGFLFGDVLAVRTVDLWYLVAALVVSLVIAILGHRAFVALTFDPRKAHTLGLHPKAAQVALVGLLTVAIVASFHVVGTLLVFGLLIAPPAAAVYWSDRIPVVMLIAALIGGFSTMAGLVISWHVGTAAGATIAAVAVGTFFVSAILSAVRERFGRAGAASLAALAALPLVGCAPAQEPAAVEETPHGYVAGAEEASEVQNRLVVADGVGGVRVLDLLTEEVTELPESASPQPVPSGARSPLGTDGSTGLAGDGRFAYLSSGGQMKIVDSGGWTVDHGDHRHYYRAPIREPGSVATAPVPGGAGSNPGPDAAHEIVVGAYRDVALSAVVLNSGATFVFDATALADGAVGEPRRLDGIAVPYAEHLVVTDRAGRVEVRGRDGSAGQVQAQTCPQARGQAVTRRGVVFGCADGAVVVAQRDGGFVAEKIAYPAPAADRATEFTHRPGSTTLTALAGRDGVWTLDIRKKTWTRTAIADPVAVNTAGEGSSLLVLTRDGVLYGIDPVTGTETAHVAVSSGPVEGRPVISVDPDRAYVNDIRGRKVHEIAYNDNLRVARTFEFDIAPSLMVETGL</sequence>
<feature type="transmembrane region" description="Helical" evidence="8">
    <location>
        <begin position="135"/>
        <end position="157"/>
    </location>
</feature>
<dbReference type="Pfam" id="PF00950">
    <property type="entry name" value="ABC-3"/>
    <property type="match status" value="1"/>
</dbReference>
<evidence type="ECO:0000256" key="2">
    <source>
        <dbReference type="ARBA" id="ARBA00008034"/>
    </source>
</evidence>
<feature type="transmembrane region" description="Helical" evidence="8">
    <location>
        <begin position="218"/>
        <end position="239"/>
    </location>
</feature>
<organism evidence="9 10">
    <name type="scientific">Nocardia fluminea</name>
    <dbReference type="NCBI Taxonomy" id="134984"/>
    <lineage>
        <taxon>Bacteria</taxon>
        <taxon>Bacillati</taxon>
        <taxon>Actinomycetota</taxon>
        <taxon>Actinomycetes</taxon>
        <taxon>Mycobacteriales</taxon>
        <taxon>Nocardiaceae</taxon>
        <taxon>Nocardia</taxon>
    </lineage>
</organism>
<evidence type="ECO:0000256" key="3">
    <source>
        <dbReference type="ARBA" id="ARBA00022692"/>
    </source>
</evidence>
<keyword evidence="5 8" id="KW-0472">Membrane</keyword>
<evidence type="ECO:0000256" key="6">
    <source>
        <dbReference type="RuleBase" id="RU003943"/>
    </source>
</evidence>
<dbReference type="NCBIfam" id="NF040871">
    <property type="entry name" value="AztB"/>
    <property type="match status" value="1"/>
</dbReference>
<comment type="subcellular location">
    <subcellularLocation>
        <location evidence="6">Cell membrane</location>
        <topology evidence="6">Multi-pass membrane protein</topology>
    </subcellularLocation>
    <subcellularLocation>
        <location evidence="1">Membrane</location>
        <topology evidence="1">Multi-pass membrane protein</topology>
    </subcellularLocation>
</comment>
<dbReference type="RefSeq" id="WP_101469229.1">
    <property type="nucleotide sequence ID" value="NZ_PJMW01000004.1"/>
</dbReference>
<reference evidence="9 10" key="1">
    <citation type="submission" date="2017-12" db="EMBL/GenBank/DDBJ databases">
        <title>Sequencing the genomes of 1000 Actinobacteria strains.</title>
        <authorList>
            <person name="Klenk H.-P."/>
        </authorList>
    </citation>
    <scope>NUCLEOTIDE SEQUENCE [LARGE SCALE GENOMIC DNA]</scope>
    <source>
        <strain evidence="9 10">DSM 44489</strain>
    </source>
</reference>